<feature type="region of interest" description="Disordered" evidence="1">
    <location>
        <begin position="95"/>
        <end position="123"/>
    </location>
</feature>
<evidence type="ECO:0000313" key="2">
    <source>
        <dbReference type="EMBL" id="GBL89304.1"/>
    </source>
</evidence>
<feature type="compositionally biased region" description="Basic and acidic residues" evidence="1">
    <location>
        <begin position="32"/>
        <end position="54"/>
    </location>
</feature>
<protein>
    <submittedName>
        <fullName evidence="2">Uncharacterized protein</fullName>
    </submittedName>
</protein>
<comment type="caution">
    <text evidence="2">The sequence shown here is derived from an EMBL/GenBank/DDBJ whole genome shotgun (WGS) entry which is preliminary data.</text>
</comment>
<feature type="compositionally biased region" description="Basic and acidic residues" evidence="1">
    <location>
        <begin position="70"/>
        <end position="79"/>
    </location>
</feature>
<sequence length="146" mass="16531">MRASEDKHTEEGPIHGGSPSESGFEPATLRSRGRDLTTRPPRAHTEEENIGWERGKKRRKKRIPLSVYREPTRARQKEGGKKEYLFQFAVSQPELGKKKEKKRISLSVCRGPTGDRQNEGGKKRISLSLSVCREPTRARQNAVLAP</sequence>
<proteinExistence type="predicted"/>
<gene>
    <name evidence="2" type="ORF">AVEN_225839_1</name>
</gene>
<feature type="compositionally biased region" description="Basic and acidic residues" evidence="1">
    <location>
        <begin position="1"/>
        <end position="13"/>
    </location>
</feature>
<dbReference type="AlphaFoldDB" id="A0A4Y2BDU9"/>
<evidence type="ECO:0000256" key="1">
    <source>
        <dbReference type="SAM" id="MobiDB-lite"/>
    </source>
</evidence>
<evidence type="ECO:0000313" key="3">
    <source>
        <dbReference type="Proteomes" id="UP000499080"/>
    </source>
</evidence>
<reference evidence="2 3" key="1">
    <citation type="journal article" date="2019" name="Sci. Rep.">
        <title>Orb-weaving spider Araneus ventricosus genome elucidates the spidroin gene catalogue.</title>
        <authorList>
            <person name="Kono N."/>
            <person name="Nakamura H."/>
            <person name="Ohtoshi R."/>
            <person name="Moran D.A.P."/>
            <person name="Shinohara A."/>
            <person name="Yoshida Y."/>
            <person name="Fujiwara M."/>
            <person name="Mori M."/>
            <person name="Tomita M."/>
            <person name="Arakawa K."/>
        </authorList>
    </citation>
    <scope>NUCLEOTIDE SEQUENCE [LARGE SCALE GENOMIC DNA]</scope>
</reference>
<feature type="region of interest" description="Disordered" evidence="1">
    <location>
        <begin position="1"/>
        <end position="79"/>
    </location>
</feature>
<dbReference type="EMBL" id="BGPR01000064">
    <property type="protein sequence ID" value="GBL89304.1"/>
    <property type="molecule type" value="Genomic_DNA"/>
</dbReference>
<accession>A0A4Y2BDU9</accession>
<name>A0A4Y2BDU9_ARAVE</name>
<dbReference type="Proteomes" id="UP000499080">
    <property type="component" value="Unassembled WGS sequence"/>
</dbReference>
<organism evidence="2 3">
    <name type="scientific">Araneus ventricosus</name>
    <name type="common">Orbweaver spider</name>
    <name type="synonym">Epeira ventricosa</name>
    <dbReference type="NCBI Taxonomy" id="182803"/>
    <lineage>
        <taxon>Eukaryota</taxon>
        <taxon>Metazoa</taxon>
        <taxon>Ecdysozoa</taxon>
        <taxon>Arthropoda</taxon>
        <taxon>Chelicerata</taxon>
        <taxon>Arachnida</taxon>
        <taxon>Araneae</taxon>
        <taxon>Araneomorphae</taxon>
        <taxon>Entelegynae</taxon>
        <taxon>Araneoidea</taxon>
        <taxon>Araneidae</taxon>
        <taxon>Araneus</taxon>
    </lineage>
</organism>
<keyword evidence="3" id="KW-1185">Reference proteome</keyword>